<evidence type="ECO:0000313" key="3">
    <source>
        <dbReference type="Proteomes" id="UP000078550"/>
    </source>
</evidence>
<protein>
    <submittedName>
        <fullName evidence="2">Uncharacterized protein</fullName>
    </submittedName>
</protein>
<sequence>MEEEILLQEERRLMQQKIEEEKKQVEEEKIEIEKKKKLLMKKKIEEENLLEEERKKLQQRTDEERKKMEKEKTQIEKEKTQIEKEKTQIEKEKTQIEKEKTQIEKEKTQIEKKEKYIEEKKTLEEKLLQQERLDFEEGKKRERQQNIGELKQIEHEREELARMKTSLKRDMPIRARKKNGEQLHQEQPQGVDGILAEENVGEENVGEENIGDENVGDENIGDENIGEENIGEENIGEENIGDDNIGDDNIGDDNIGDENVRGENSRDNHVGKSKFDSQLERKLNDEVVEKEETLTNFRKAQGERNNSGEKNGKPEYAKEKSEEEHKGGGQNKITAMGQPDDTNGIDAHRTVLPGEKTKGSLTQTHDMHNISVDENVQKMLDDAIKRSYTQQNLLRGYSDKISKLGLFKIDTNKNSYIKMEKHNSLIP</sequence>
<feature type="compositionally biased region" description="Basic and acidic residues" evidence="1">
    <location>
        <begin position="258"/>
        <end position="293"/>
    </location>
</feature>
<feature type="region of interest" description="Disordered" evidence="1">
    <location>
        <begin position="50"/>
        <end position="79"/>
    </location>
</feature>
<accession>A0A1A8Z693</accession>
<feature type="region of interest" description="Disordered" evidence="1">
    <location>
        <begin position="138"/>
        <end position="344"/>
    </location>
</feature>
<feature type="compositionally biased region" description="Acidic residues" evidence="1">
    <location>
        <begin position="199"/>
        <end position="256"/>
    </location>
</feature>
<proteinExistence type="predicted"/>
<dbReference type="Proteomes" id="UP000078550">
    <property type="component" value="Unassembled WGS sequence"/>
</dbReference>
<feature type="compositionally biased region" description="Basic and acidic residues" evidence="1">
    <location>
        <begin position="151"/>
        <end position="184"/>
    </location>
</feature>
<dbReference type="AlphaFoldDB" id="A0A1A8Z693"/>
<reference evidence="3" key="1">
    <citation type="submission" date="2016-05" db="EMBL/GenBank/DDBJ databases">
        <authorList>
            <person name="Naeem Raeece"/>
        </authorList>
    </citation>
    <scope>NUCLEOTIDE SEQUENCE [LARGE SCALE GENOMIC DNA]</scope>
</reference>
<dbReference type="InterPro" id="IPR002989">
    <property type="entry name" value="Mycobac_pentapep"/>
</dbReference>
<gene>
    <name evidence="2" type="ORF">POVWA2_037530</name>
</gene>
<evidence type="ECO:0000256" key="1">
    <source>
        <dbReference type="SAM" id="MobiDB-lite"/>
    </source>
</evidence>
<dbReference type="EMBL" id="FLRE01000144">
    <property type="protein sequence ID" value="SBT39306.1"/>
    <property type="molecule type" value="Genomic_DNA"/>
</dbReference>
<dbReference type="Pfam" id="PF01469">
    <property type="entry name" value="Pentapeptide_2"/>
    <property type="match status" value="1"/>
</dbReference>
<evidence type="ECO:0000313" key="2">
    <source>
        <dbReference type="EMBL" id="SBT39306.1"/>
    </source>
</evidence>
<feature type="compositionally biased region" description="Basic and acidic residues" evidence="1">
    <location>
        <begin position="300"/>
        <end position="327"/>
    </location>
</feature>
<name>A0A1A8Z693_PLAOA</name>
<organism evidence="2 3">
    <name type="scientific">Plasmodium ovale wallikeri</name>
    <dbReference type="NCBI Taxonomy" id="864142"/>
    <lineage>
        <taxon>Eukaryota</taxon>
        <taxon>Sar</taxon>
        <taxon>Alveolata</taxon>
        <taxon>Apicomplexa</taxon>
        <taxon>Aconoidasida</taxon>
        <taxon>Haemosporida</taxon>
        <taxon>Plasmodiidae</taxon>
        <taxon>Plasmodium</taxon>
        <taxon>Plasmodium (Plasmodium)</taxon>
    </lineage>
</organism>